<keyword evidence="3" id="KW-0804">Transcription</keyword>
<dbReference type="InterPro" id="IPR018062">
    <property type="entry name" value="HTH_AraC-typ_CS"/>
</dbReference>
<comment type="caution">
    <text evidence="5">The sequence shown here is derived from an EMBL/GenBank/DDBJ whole genome shotgun (WGS) entry which is preliminary data.</text>
</comment>
<accession>A0A9X1U9B5</accession>
<keyword evidence="2" id="KW-0238">DNA-binding</keyword>
<dbReference type="GO" id="GO:0043565">
    <property type="term" value="F:sequence-specific DNA binding"/>
    <property type="evidence" value="ECO:0007669"/>
    <property type="project" value="InterPro"/>
</dbReference>
<gene>
    <name evidence="5" type="ORF">L6654_09375</name>
</gene>
<evidence type="ECO:0000313" key="5">
    <source>
        <dbReference type="EMBL" id="MCG2626833.1"/>
    </source>
</evidence>
<dbReference type="Pfam" id="PF12833">
    <property type="entry name" value="HTH_18"/>
    <property type="match status" value="1"/>
</dbReference>
<dbReference type="Gene3D" id="1.10.10.60">
    <property type="entry name" value="Homeodomain-like"/>
    <property type="match status" value="1"/>
</dbReference>
<keyword evidence="1" id="KW-0805">Transcription regulation</keyword>
<reference evidence="5" key="1">
    <citation type="submission" date="2022-01" db="EMBL/GenBank/DDBJ databases">
        <title>Genome sequnece data of strain Bradyrhizobium sp. nov.</title>
        <authorList>
            <person name="Zhang J."/>
        </authorList>
    </citation>
    <scope>NUCLEOTIDE SEQUENCE</scope>
    <source>
        <strain evidence="5">WYCCWR 13023</strain>
    </source>
</reference>
<name>A0A9X1U9B5_9BRAD</name>
<dbReference type="PROSITE" id="PS01124">
    <property type="entry name" value="HTH_ARAC_FAMILY_2"/>
    <property type="match status" value="1"/>
</dbReference>
<dbReference type="AlphaFoldDB" id="A0A9X1U9B5"/>
<dbReference type="PROSITE" id="PS00041">
    <property type="entry name" value="HTH_ARAC_FAMILY_1"/>
    <property type="match status" value="1"/>
</dbReference>
<sequence>MSGEPNFSRLQFDLPETSDRKTLEWIREEFGRRHFRVDIEPDAEAPLRLNGTSRFLSDFSLYRGKCSPLRSRTLVDTSEGGDFIVTVALAGEVSLHAGDDNLVLQPGQALIGRDNAASFLRTGRDAEFMTISVRRHLIEPLVPNFSELTQAPHAGDAQAIRLLIGYLRMLETEEAIDDPEMRHVVTTHVQDLAALTLGTTRDAQAFAEQRGGRAGRLATVKADILSNLKNPELSVASVAARQGLTPRYIHMLFETEGVTFSEYVVAMRLTRAHRMLTDPRLADRMIHAIALDAGFSDLSYFNRTFRRRFGVTPSEVRAVALRRE</sequence>
<dbReference type="Pfam" id="PF14525">
    <property type="entry name" value="AraC_binding_2"/>
    <property type="match status" value="1"/>
</dbReference>
<organism evidence="5 6">
    <name type="scientific">Bradyrhizobium zhengyangense</name>
    <dbReference type="NCBI Taxonomy" id="2911009"/>
    <lineage>
        <taxon>Bacteria</taxon>
        <taxon>Pseudomonadati</taxon>
        <taxon>Pseudomonadota</taxon>
        <taxon>Alphaproteobacteria</taxon>
        <taxon>Hyphomicrobiales</taxon>
        <taxon>Nitrobacteraceae</taxon>
        <taxon>Bradyrhizobium</taxon>
    </lineage>
</organism>
<dbReference type="PANTHER" id="PTHR46796:SF6">
    <property type="entry name" value="ARAC SUBFAMILY"/>
    <property type="match status" value="1"/>
</dbReference>
<dbReference type="RefSeq" id="WP_237858706.1">
    <property type="nucleotide sequence ID" value="NZ_JAKLTY010000005.1"/>
</dbReference>
<evidence type="ECO:0000259" key="4">
    <source>
        <dbReference type="PROSITE" id="PS01124"/>
    </source>
</evidence>
<feature type="domain" description="HTH araC/xylS-type" evidence="4">
    <location>
        <begin position="218"/>
        <end position="319"/>
    </location>
</feature>
<protein>
    <submittedName>
        <fullName evidence="5">AraC family transcriptional regulator</fullName>
    </submittedName>
</protein>
<evidence type="ECO:0000256" key="2">
    <source>
        <dbReference type="ARBA" id="ARBA00023125"/>
    </source>
</evidence>
<dbReference type="SUPFAM" id="SSF46689">
    <property type="entry name" value="Homeodomain-like"/>
    <property type="match status" value="1"/>
</dbReference>
<dbReference type="PRINTS" id="PR00032">
    <property type="entry name" value="HTHARAC"/>
</dbReference>
<evidence type="ECO:0000256" key="3">
    <source>
        <dbReference type="ARBA" id="ARBA00023163"/>
    </source>
</evidence>
<dbReference type="InterPro" id="IPR050204">
    <property type="entry name" value="AraC_XylS_family_regulators"/>
</dbReference>
<dbReference type="EMBL" id="JAKLTY010000005">
    <property type="protein sequence ID" value="MCG2626833.1"/>
    <property type="molecule type" value="Genomic_DNA"/>
</dbReference>
<dbReference type="GO" id="GO:0003700">
    <property type="term" value="F:DNA-binding transcription factor activity"/>
    <property type="evidence" value="ECO:0007669"/>
    <property type="project" value="InterPro"/>
</dbReference>
<dbReference type="SMART" id="SM00342">
    <property type="entry name" value="HTH_ARAC"/>
    <property type="match status" value="1"/>
</dbReference>
<dbReference type="PANTHER" id="PTHR46796">
    <property type="entry name" value="HTH-TYPE TRANSCRIPTIONAL ACTIVATOR RHAS-RELATED"/>
    <property type="match status" value="1"/>
</dbReference>
<proteinExistence type="predicted"/>
<evidence type="ECO:0000313" key="6">
    <source>
        <dbReference type="Proteomes" id="UP001139054"/>
    </source>
</evidence>
<dbReference type="InterPro" id="IPR009057">
    <property type="entry name" value="Homeodomain-like_sf"/>
</dbReference>
<dbReference type="InterPro" id="IPR035418">
    <property type="entry name" value="AraC-bd_2"/>
</dbReference>
<evidence type="ECO:0000256" key="1">
    <source>
        <dbReference type="ARBA" id="ARBA00023015"/>
    </source>
</evidence>
<dbReference type="Proteomes" id="UP001139054">
    <property type="component" value="Unassembled WGS sequence"/>
</dbReference>
<dbReference type="InterPro" id="IPR020449">
    <property type="entry name" value="Tscrpt_reg_AraC-type_HTH"/>
</dbReference>
<dbReference type="InterPro" id="IPR018060">
    <property type="entry name" value="HTH_AraC"/>
</dbReference>